<dbReference type="EMBL" id="AP023359">
    <property type="protein sequence ID" value="BCJ70444.1"/>
    <property type="molecule type" value="Genomic_DNA"/>
</dbReference>
<dbReference type="NCBIfam" id="TIGR03891">
    <property type="entry name" value="thiopep_ocin"/>
    <property type="match status" value="1"/>
</dbReference>
<dbReference type="RefSeq" id="WP_212820326.1">
    <property type="nucleotide sequence ID" value="NZ_AP023359.1"/>
</dbReference>
<feature type="domain" description="Thiopeptide-type bacteriocin biosynthesis" evidence="2">
    <location>
        <begin position="756"/>
        <end position="991"/>
    </location>
</feature>
<dbReference type="KEGG" id="pry:Prubr_74650"/>
<dbReference type="Proteomes" id="UP000680866">
    <property type="component" value="Chromosome"/>
</dbReference>
<evidence type="ECO:0000313" key="4">
    <source>
        <dbReference type="Proteomes" id="UP000680866"/>
    </source>
</evidence>
<evidence type="ECO:0000313" key="3">
    <source>
        <dbReference type="EMBL" id="BCJ70444.1"/>
    </source>
</evidence>
<reference evidence="3" key="1">
    <citation type="submission" date="2020-08" db="EMBL/GenBank/DDBJ databases">
        <title>Whole genome shotgun sequence of Polymorphospora rubra NBRC 101157.</title>
        <authorList>
            <person name="Komaki H."/>
            <person name="Tamura T."/>
        </authorList>
    </citation>
    <scope>NUCLEOTIDE SEQUENCE</scope>
    <source>
        <strain evidence="3">NBRC 101157</strain>
    </source>
</reference>
<accession>A0A810NDP8</accession>
<dbReference type="InterPro" id="IPR006827">
    <property type="entry name" value="Lant_deHydtase_N"/>
</dbReference>
<sequence length="1008" mass="108975">MFRRVDAATIRIAVHAGPDDAAPWPHRRDVSGIQRWLRAVWQKAGMAEAVWTASPVFAARVEAVLAAGTIDPDRGWRMALALARYLVRAQRRATPFGLFAAVAALRFDAVATVTPLQASMVRVRPDAGWLASLLARLEVDPDVRRGLRVQANNLMLVRGPRIVMGHRPHASLPHRGATSVRNTEAVRLIVSLTTAPMPWAELVDKVAAAFPRFPRASAEALVADLVDHAILISALRPPSTCTDPIGHVLRQLDNSLDRESCRQRTVRADLRSLHAHLGTGRPGSTDLRGLADKMSGLASVPQPLVVDLGLGDRIVLPDQVAAEIVAAVDVLRRLTPDPVGRPEWRSYRARFIDRYGPAGVVPLTQLVDPITGLGYPDHFTRAADSAAASLSGRDERLLTLAQEALIDGVHEVVLDDAAVRSLAGTDQPSGHVSPHADVTAEVRAVSLNALNEGRFTVALTGMGRSAMATGGRFLDLLPDAERERMCREFARLPVAVDGAIPAQLSFPPRNLGAQNALHSRQVLPWLISLAEHRPTSEDVIRLDDLAVAAGHDRLVLVSMSRRRVVEPTVAHAAALHAMPPLGRFLVELPRAMDARLKPFDWGAASCLPFRPALRYGKVLLTAARWRIDPARQPAADASDREWSTTWEALRTRLQLPAWVQVGSGDQRLRLNLDQPMDRALLRAHLDTSAQPITVVEAATPRDFGWLSGRAHEVVVPVASTAAPAPVPAAVAARGAWPPAAAAPVMPGSGGLLSASLAVDPAMMELVLLRGMPVLFADWPEPPLWWFIRMRRPFPHLRLRLHTDDYGDAAVKFGRWASGLRQQGVAGDLNLDTYHPESGRYGNGAALAAAQELFAADSTAAIAQMRTQPEGRIDRQAFTAASMIDLAAGVLGSHTDGCEWLVARPEPAGRVPIDRAVLRQAVTLDPAALPEPVRNAWQQRSQAAARYAAALSASGGPLTPNTVLASLLHLHVVRADGPDEDGEQVTYRLARHIALAAVRRRVRTPGAPR</sequence>
<proteinExistence type="predicted"/>
<dbReference type="Pfam" id="PF14028">
    <property type="entry name" value="Lant_dehydr_C"/>
    <property type="match status" value="1"/>
</dbReference>
<evidence type="ECO:0000259" key="2">
    <source>
        <dbReference type="Pfam" id="PF14028"/>
    </source>
</evidence>
<dbReference type="Pfam" id="PF04738">
    <property type="entry name" value="Lant_dehydr_N"/>
    <property type="match status" value="1"/>
</dbReference>
<evidence type="ECO:0008006" key="5">
    <source>
        <dbReference type="Google" id="ProtNLM"/>
    </source>
</evidence>
<protein>
    <recommendedName>
        <fullName evidence="5">Lantibiotic dehydratase</fullName>
    </recommendedName>
</protein>
<dbReference type="InterPro" id="IPR023809">
    <property type="entry name" value="Thiopep_bacteriocin_synth_dom"/>
</dbReference>
<gene>
    <name evidence="3" type="ORF">Prubr_74650</name>
</gene>
<organism evidence="3 4">
    <name type="scientific">Polymorphospora rubra</name>
    <dbReference type="NCBI Taxonomy" id="338584"/>
    <lineage>
        <taxon>Bacteria</taxon>
        <taxon>Bacillati</taxon>
        <taxon>Actinomycetota</taxon>
        <taxon>Actinomycetes</taxon>
        <taxon>Micromonosporales</taxon>
        <taxon>Micromonosporaceae</taxon>
        <taxon>Polymorphospora</taxon>
    </lineage>
</organism>
<evidence type="ECO:0000259" key="1">
    <source>
        <dbReference type="Pfam" id="PF04738"/>
    </source>
</evidence>
<dbReference type="AlphaFoldDB" id="A0A810NDP8"/>
<feature type="domain" description="Lantibiotic dehydratase N-terminal" evidence="1">
    <location>
        <begin position="44"/>
        <end position="681"/>
    </location>
</feature>
<keyword evidence="4" id="KW-1185">Reference proteome</keyword>
<name>A0A810NDP8_9ACTN</name>